<dbReference type="SUPFAM" id="SSF46689">
    <property type="entry name" value="Homeodomain-like"/>
    <property type="match status" value="1"/>
</dbReference>
<dbReference type="EMBL" id="CP006850">
    <property type="protein sequence ID" value="AHH19946.1"/>
    <property type="molecule type" value="Genomic_DNA"/>
</dbReference>
<evidence type="ECO:0000259" key="3">
    <source>
        <dbReference type="PROSITE" id="PS50977"/>
    </source>
</evidence>
<dbReference type="STRING" id="1415166.NONO_c51620"/>
<evidence type="ECO:0000256" key="2">
    <source>
        <dbReference type="PROSITE-ProRule" id="PRU00335"/>
    </source>
</evidence>
<dbReference type="Pfam" id="PF00440">
    <property type="entry name" value="TetR_N"/>
    <property type="match status" value="1"/>
</dbReference>
<dbReference type="Gene3D" id="1.10.357.10">
    <property type="entry name" value="Tetracycline Repressor, domain 2"/>
    <property type="match status" value="1"/>
</dbReference>
<gene>
    <name evidence="4" type="ORF">NONO_c51620</name>
</gene>
<dbReference type="PROSITE" id="PS50977">
    <property type="entry name" value="HTH_TETR_2"/>
    <property type="match status" value="1"/>
</dbReference>
<dbReference type="HOGENOM" id="CLU_069356_36_1_11"/>
<evidence type="ECO:0000256" key="1">
    <source>
        <dbReference type="ARBA" id="ARBA00023125"/>
    </source>
</evidence>
<dbReference type="PATRIC" id="fig|1415166.3.peg.5323"/>
<evidence type="ECO:0000313" key="5">
    <source>
        <dbReference type="Proteomes" id="UP000019150"/>
    </source>
</evidence>
<reference evidence="4 5" key="1">
    <citation type="journal article" date="2014" name="Appl. Environ. Microbiol.">
        <title>Insights into the Microbial Degradation of Rubber and Gutta-Percha by Analysis of the Complete Genome of Nocardia nova SH22a.</title>
        <authorList>
            <person name="Luo Q."/>
            <person name="Hiessl S."/>
            <person name="Poehlein A."/>
            <person name="Daniel R."/>
            <person name="Steinbuchel A."/>
        </authorList>
    </citation>
    <scope>NUCLEOTIDE SEQUENCE [LARGE SCALE GENOMIC DNA]</scope>
    <source>
        <strain evidence="4">SH22a</strain>
    </source>
</reference>
<name>W5TRV0_9NOCA</name>
<dbReference type="OrthoDB" id="3472818at2"/>
<keyword evidence="1 2" id="KW-0238">DNA-binding</keyword>
<dbReference type="RefSeq" id="WP_051494810.1">
    <property type="nucleotide sequence ID" value="NZ_CP006850.1"/>
</dbReference>
<accession>W5TRV0</accession>
<dbReference type="InterPro" id="IPR009057">
    <property type="entry name" value="Homeodomain-like_sf"/>
</dbReference>
<dbReference type="GO" id="GO:0000976">
    <property type="term" value="F:transcription cis-regulatory region binding"/>
    <property type="evidence" value="ECO:0007669"/>
    <property type="project" value="TreeGrafter"/>
</dbReference>
<feature type="domain" description="HTH tetR-type" evidence="3">
    <location>
        <begin position="8"/>
        <end position="68"/>
    </location>
</feature>
<dbReference type="eggNOG" id="COG1309">
    <property type="taxonomic scope" value="Bacteria"/>
</dbReference>
<dbReference type="InterPro" id="IPR050109">
    <property type="entry name" value="HTH-type_TetR-like_transc_reg"/>
</dbReference>
<sequence>MANGRQSAVRELDVLSAAYACFTRHGLHRTTMEDIARELRRTRPVVYRFVTDKNDAFRKVAANMLKTATAAAGDAARRDGTVAERVFGILDVKLGVAVKLHRDSPHHAEALLAEDTRLIADLAQDYIQALTDLTVGVLVETLPVAVARERTDILLALTRGLESDLKDPDRARRLLREAIVLICPEIADRPP</sequence>
<dbReference type="PANTHER" id="PTHR30055">
    <property type="entry name" value="HTH-TYPE TRANSCRIPTIONAL REGULATOR RUTR"/>
    <property type="match status" value="1"/>
</dbReference>
<protein>
    <submittedName>
        <fullName evidence="4">Transcriptional regulator, TetR family</fullName>
    </submittedName>
</protein>
<dbReference type="GO" id="GO:0003700">
    <property type="term" value="F:DNA-binding transcription factor activity"/>
    <property type="evidence" value="ECO:0007669"/>
    <property type="project" value="TreeGrafter"/>
</dbReference>
<organism evidence="4 5">
    <name type="scientific">Nocardia nova SH22a</name>
    <dbReference type="NCBI Taxonomy" id="1415166"/>
    <lineage>
        <taxon>Bacteria</taxon>
        <taxon>Bacillati</taxon>
        <taxon>Actinomycetota</taxon>
        <taxon>Actinomycetes</taxon>
        <taxon>Mycobacteriales</taxon>
        <taxon>Nocardiaceae</taxon>
        <taxon>Nocardia</taxon>
    </lineage>
</organism>
<evidence type="ECO:0000313" key="4">
    <source>
        <dbReference type="EMBL" id="AHH19946.1"/>
    </source>
</evidence>
<dbReference type="AlphaFoldDB" id="W5TRV0"/>
<feature type="DNA-binding region" description="H-T-H motif" evidence="2">
    <location>
        <begin position="31"/>
        <end position="50"/>
    </location>
</feature>
<dbReference type="InterPro" id="IPR001647">
    <property type="entry name" value="HTH_TetR"/>
</dbReference>
<keyword evidence="5" id="KW-1185">Reference proteome</keyword>
<dbReference type="PANTHER" id="PTHR30055:SF146">
    <property type="entry name" value="HTH-TYPE TRANSCRIPTIONAL DUAL REGULATOR CECR"/>
    <property type="match status" value="1"/>
</dbReference>
<proteinExistence type="predicted"/>
<dbReference type="KEGG" id="nno:NONO_c51620"/>
<dbReference type="Proteomes" id="UP000019150">
    <property type="component" value="Chromosome"/>
</dbReference>